<dbReference type="RefSeq" id="WP_157818469.1">
    <property type="nucleotide sequence ID" value="NZ_JBICSI010000006.1"/>
</dbReference>
<protein>
    <submittedName>
        <fullName evidence="2">Uncharacterized protein</fullName>
    </submittedName>
</protein>
<comment type="caution">
    <text evidence="2">The sequence shown here is derived from an EMBL/GenBank/DDBJ whole genome shotgun (WGS) entry which is preliminary data.</text>
</comment>
<accession>A0AA44USC2</accession>
<evidence type="ECO:0000313" key="3">
    <source>
        <dbReference type="Proteomes" id="UP000232453"/>
    </source>
</evidence>
<sequence length="52" mass="5182">MHEVPGAVDGPGAQSGDDGGDAAVQIGVPPDAPPAEQDGYRRGVLTERLSPA</sequence>
<reference evidence="2 3" key="1">
    <citation type="submission" date="2017-11" db="EMBL/GenBank/DDBJ databases">
        <title>Sequencing the genomes of 1000 actinobacteria strains.</title>
        <authorList>
            <person name="Klenk H.-P."/>
        </authorList>
    </citation>
    <scope>NUCLEOTIDE SEQUENCE [LARGE SCALE GENOMIC DNA]</scope>
    <source>
        <strain evidence="2 3">DSM 44104</strain>
    </source>
</reference>
<dbReference type="EMBL" id="PHUJ01000003">
    <property type="protein sequence ID" value="PKB32461.1"/>
    <property type="molecule type" value="Genomic_DNA"/>
</dbReference>
<gene>
    <name evidence="2" type="ORF">ATL51_4192</name>
</gene>
<dbReference type="AlphaFoldDB" id="A0AA44USC2"/>
<proteinExistence type="predicted"/>
<name>A0AA44USC2_PSEA5</name>
<evidence type="ECO:0000256" key="1">
    <source>
        <dbReference type="SAM" id="MobiDB-lite"/>
    </source>
</evidence>
<evidence type="ECO:0000313" key="2">
    <source>
        <dbReference type="EMBL" id="PKB32461.1"/>
    </source>
</evidence>
<organism evidence="2 3">
    <name type="scientific">Pseudonocardia alni</name>
    <name type="common">Amycolata alni</name>
    <dbReference type="NCBI Taxonomy" id="33907"/>
    <lineage>
        <taxon>Bacteria</taxon>
        <taxon>Bacillati</taxon>
        <taxon>Actinomycetota</taxon>
        <taxon>Actinomycetes</taxon>
        <taxon>Pseudonocardiales</taxon>
        <taxon>Pseudonocardiaceae</taxon>
        <taxon>Pseudonocardia</taxon>
    </lineage>
</organism>
<feature type="region of interest" description="Disordered" evidence="1">
    <location>
        <begin position="1"/>
        <end position="52"/>
    </location>
</feature>
<dbReference type="Proteomes" id="UP000232453">
    <property type="component" value="Unassembled WGS sequence"/>
</dbReference>